<dbReference type="Pfam" id="PF00903">
    <property type="entry name" value="Glyoxalase"/>
    <property type="match status" value="1"/>
</dbReference>
<keyword evidence="3" id="KW-1185">Reference proteome</keyword>
<protein>
    <submittedName>
        <fullName evidence="2">VOC family protein</fullName>
    </submittedName>
</protein>
<name>A0A4P6JK76_KTERU</name>
<dbReference type="AlphaFoldDB" id="A0A4P6JK76"/>
<dbReference type="SUPFAM" id="SSF54593">
    <property type="entry name" value="Glyoxalase/Bleomycin resistance protein/Dihydroxybiphenyl dioxygenase"/>
    <property type="match status" value="1"/>
</dbReference>
<dbReference type="InterPro" id="IPR037523">
    <property type="entry name" value="VOC_core"/>
</dbReference>
<accession>A0A4P6JK76</accession>
<proteinExistence type="predicted"/>
<evidence type="ECO:0000313" key="2">
    <source>
        <dbReference type="EMBL" id="QBD75577.1"/>
    </source>
</evidence>
<organism evidence="2 3">
    <name type="scientific">Ktedonosporobacter rubrisoli</name>
    <dbReference type="NCBI Taxonomy" id="2509675"/>
    <lineage>
        <taxon>Bacteria</taxon>
        <taxon>Bacillati</taxon>
        <taxon>Chloroflexota</taxon>
        <taxon>Ktedonobacteria</taxon>
        <taxon>Ktedonobacterales</taxon>
        <taxon>Ktedonosporobacteraceae</taxon>
        <taxon>Ktedonosporobacter</taxon>
    </lineage>
</organism>
<dbReference type="Gene3D" id="3.30.720.110">
    <property type="match status" value="1"/>
</dbReference>
<sequence>MTTETNAVPPIPEGYRTVTPWIITRDTARLLDFIKQAFGAEELGRVYNEDGTIGHAEARIGDSIVMAFDAKDEWPDTPCFLRLYVPDCDAVYQQALSAGAISVTEMITSAWGDRGGRVRDPFGNVWWIAARVENVAPEEMQKRAGEQKYLDAMRYAQESFDHEMRNRRRQ</sequence>
<dbReference type="Proteomes" id="UP000290365">
    <property type="component" value="Chromosome"/>
</dbReference>
<dbReference type="EMBL" id="CP035758">
    <property type="protein sequence ID" value="QBD75577.1"/>
    <property type="molecule type" value="Genomic_DNA"/>
</dbReference>
<feature type="domain" description="VOC" evidence="1">
    <location>
        <begin position="14"/>
        <end position="131"/>
    </location>
</feature>
<dbReference type="PROSITE" id="PS51819">
    <property type="entry name" value="VOC"/>
    <property type="match status" value="1"/>
</dbReference>
<dbReference type="PANTHER" id="PTHR34109:SF1">
    <property type="entry name" value="VOC DOMAIN-CONTAINING PROTEIN"/>
    <property type="match status" value="1"/>
</dbReference>
<evidence type="ECO:0000313" key="3">
    <source>
        <dbReference type="Proteomes" id="UP000290365"/>
    </source>
</evidence>
<dbReference type="KEGG" id="kbs:EPA93_05990"/>
<dbReference type="PANTHER" id="PTHR34109">
    <property type="entry name" value="BNAUNNG04460D PROTEIN-RELATED"/>
    <property type="match status" value="1"/>
</dbReference>
<dbReference type="InterPro" id="IPR029068">
    <property type="entry name" value="Glyas_Bleomycin-R_OHBP_Dase"/>
</dbReference>
<dbReference type="CDD" id="cd07246">
    <property type="entry name" value="VOC_like"/>
    <property type="match status" value="1"/>
</dbReference>
<dbReference type="Gene3D" id="3.30.720.120">
    <property type="match status" value="1"/>
</dbReference>
<dbReference type="InterPro" id="IPR004360">
    <property type="entry name" value="Glyas_Fos-R_dOase_dom"/>
</dbReference>
<dbReference type="OrthoDB" id="163687at2"/>
<dbReference type="RefSeq" id="WP_129886175.1">
    <property type="nucleotide sequence ID" value="NZ_CP035758.1"/>
</dbReference>
<reference evidence="2 3" key="1">
    <citation type="submission" date="2019-01" db="EMBL/GenBank/DDBJ databases">
        <title>Ktedonosporobacter rubrisoli SCAWS-G2.</title>
        <authorList>
            <person name="Huang Y."/>
            <person name="Yan B."/>
        </authorList>
    </citation>
    <scope>NUCLEOTIDE SEQUENCE [LARGE SCALE GENOMIC DNA]</scope>
    <source>
        <strain evidence="2 3">SCAWS-G2</strain>
    </source>
</reference>
<evidence type="ECO:0000259" key="1">
    <source>
        <dbReference type="PROSITE" id="PS51819"/>
    </source>
</evidence>
<gene>
    <name evidence="2" type="ORF">EPA93_05990</name>
</gene>